<gene>
    <name evidence="2" type="ORF">QVZ41_09115</name>
</gene>
<proteinExistence type="predicted"/>
<evidence type="ECO:0000313" key="3">
    <source>
        <dbReference type="Proteomes" id="UP001168642"/>
    </source>
</evidence>
<organism evidence="2 3">
    <name type="scientific">Wenyingzhuangia gilva</name>
    <dbReference type="NCBI Taxonomy" id="3057677"/>
    <lineage>
        <taxon>Bacteria</taxon>
        <taxon>Pseudomonadati</taxon>
        <taxon>Bacteroidota</taxon>
        <taxon>Flavobacteriia</taxon>
        <taxon>Flavobacteriales</taxon>
        <taxon>Flavobacteriaceae</taxon>
        <taxon>Wenyingzhuangia</taxon>
    </lineage>
</organism>
<keyword evidence="3" id="KW-1185">Reference proteome</keyword>
<keyword evidence="1" id="KW-0732">Signal</keyword>
<evidence type="ECO:0000256" key="1">
    <source>
        <dbReference type="SAM" id="SignalP"/>
    </source>
</evidence>
<dbReference type="RefSeq" id="WP_302884259.1">
    <property type="nucleotide sequence ID" value="NZ_JAUMIT010000004.1"/>
</dbReference>
<name>A0ABT8VSQ5_9FLAO</name>
<protein>
    <submittedName>
        <fullName evidence="2">Uncharacterized protein</fullName>
    </submittedName>
</protein>
<comment type="caution">
    <text evidence="2">The sequence shown here is derived from an EMBL/GenBank/DDBJ whole genome shotgun (WGS) entry which is preliminary data.</text>
</comment>
<reference evidence="2" key="1">
    <citation type="submission" date="2023-07" db="EMBL/GenBank/DDBJ databases">
        <title>Wenyingzhuangia sp. chi5 genome sequencing and assembly.</title>
        <authorList>
            <person name="Park S."/>
        </authorList>
    </citation>
    <scope>NUCLEOTIDE SEQUENCE</scope>
    <source>
        <strain evidence="2">Chi5</strain>
    </source>
</reference>
<feature type="signal peptide" evidence="1">
    <location>
        <begin position="1"/>
        <end position="20"/>
    </location>
</feature>
<feature type="chain" id="PRO_5045137777" evidence="1">
    <location>
        <begin position="21"/>
        <end position="190"/>
    </location>
</feature>
<dbReference type="Proteomes" id="UP001168642">
    <property type="component" value="Unassembled WGS sequence"/>
</dbReference>
<evidence type="ECO:0000313" key="2">
    <source>
        <dbReference type="EMBL" id="MDO3695000.1"/>
    </source>
</evidence>
<accession>A0ABT8VSQ5</accession>
<dbReference type="EMBL" id="JAUMIT010000004">
    <property type="protein sequence ID" value="MDO3695000.1"/>
    <property type="molecule type" value="Genomic_DNA"/>
</dbReference>
<sequence length="190" mass="21590">MKEKSIITLIAIMCFLSSVAQDTESFNKLLSENQLVFEKPEGFTECEVVKNPNLFYNYAMKHNQDSFEVRYSIVPLDSINNRVGDAMFIATLVNVSQAKVENLPKNGAIPPKDVKTQYGADSARVTAIFEANSTFAKDYKYCMMVFLHKENAANVYMSYLSNDNNHENYKKNLIKVLPALRFKQGVIGYK</sequence>